<evidence type="ECO:0000313" key="1">
    <source>
        <dbReference type="EMBL" id="ACZ31086.1"/>
    </source>
</evidence>
<dbReference type="EMBL" id="CP001821">
    <property type="protein sequence ID" value="ACZ31086.1"/>
    <property type="molecule type" value="Genomic_DNA"/>
</dbReference>
<dbReference type="KEGG" id="xce:Xcel_2068"/>
<gene>
    <name evidence="1" type="ordered locus">Xcel_2068</name>
</gene>
<organism evidence="1 2">
    <name type="scientific">Xylanimonas cellulosilytica (strain DSM 15894 / JCM 12276 / CECT 5975 / KCTC 9989 / LMG 20990 / NBRC 107835 / XIL07)</name>
    <dbReference type="NCBI Taxonomy" id="446471"/>
    <lineage>
        <taxon>Bacteria</taxon>
        <taxon>Bacillati</taxon>
        <taxon>Actinomycetota</taxon>
        <taxon>Actinomycetes</taxon>
        <taxon>Micrococcales</taxon>
        <taxon>Promicromonosporaceae</taxon>
        <taxon>Xylanimonas</taxon>
    </lineage>
</organism>
<dbReference type="AlphaFoldDB" id="D1BU73"/>
<evidence type="ECO:0000313" key="2">
    <source>
        <dbReference type="Proteomes" id="UP000002255"/>
    </source>
</evidence>
<dbReference type="HOGENOM" id="CLU_2653686_0_0_11"/>
<protein>
    <submittedName>
        <fullName evidence="1">Uncharacterized protein</fullName>
    </submittedName>
</protein>
<dbReference type="STRING" id="446471.Xcel_2068"/>
<name>D1BU73_XYLCX</name>
<reference evidence="1 2" key="2">
    <citation type="journal article" date="2010" name="Stand. Genomic Sci.">
        <title>Complete genome sequence of Xylanimonas cellulosilytica type strain (XIL07).</title>
        <authorList>
            <person name="Foster B."/>
            <person name="Pukall R."/>
            <person name="Abt B."/>
            <person name="Nolan M."/>
            <person name="Glavina Del Rio T."/>
            <person name="Chen F."/>
            <person name="Lucas S."/>
            <person name="Tice H."/>
            <person name="Pitluck S."/>
            <person name="Cheng J.-F."/>
            <person name="Chertkov O."/>
            <person name="Brettin T."/>
            <person name="Han C."/>
            <person name="Detter J.C."/>
            <person name="Bruce D."/>
            <person name="Goodwin L."/>
            <person name="Ivanova N."/>
            <person name="Mavromatis K."/>
            <person name="Pati A."/>
            <person name="Mikhailova N."/>
            <person name="Chen A."/>
            <person name="Palaniappan K."/>
            <person name="Land M."/>
            <person name="Hauser L."/>
            <person name="Chang Y.-J."/>
            <person name="Jeffries C.D."/>
            <person name="Chain P."/>
            <person name="Rohde M."/>
            <person name="Goeker M."/>
            <person name="Bristow J."/>
            <person name="Eisen J.A."/>
            <person name="Markowitz V."/>
            <person name="Hugenholtz P."/>
            <person name="Kyrpides N.C."/>
            <person name="Klenk H.-P."/>
            <person name="Lapidus A."/>
        </authorList>
    </citation>
    <scope>NUCLEOTIDE SEQUENCE [LARGE SCALE GENOMIC DNA]</scope>
    <source>
        <strain evidence="2">DSM 15894 / CECT 5975 / LMG 20990 / XIL07</strain>
    </source>
</reference>
<dbReference type="OrthoDB" id="4630008at2"/>
<dbReference type="RefSeq" id="WP_012878828.1">
    <property type="nucleotide sequence ID" value="NC_013530.1"/>
</dbReference>
<keyword evidence="2" id="KW-1185">Reference proteome</keyword>
<reference evidence="2" key="1">
    <citation type="submission" date="2009-11" db="EMBL/GenBank/DDBJ databases">
        <title>The complete chromosome of Xylanimonas cellulosilytica DSM 15894.</title>
        <authorList>
            <consortium name="US DOE Joint Genome Institute (JGI-PGF)"/>
            <person name="Lucas S."/>
            <person name="Copeland A."/>
            <person name="Lapidus A."/>
            <person name="Glavina del Rio T."/>
            <person name="Dalin E."/>
            <person name="Tice H."/>
            <person name="Bruce D."/>
            <person name="Goodwin L."/>
            <person name="Pitluck S."/>
            <person name="Kyrpides N."/>
            <person name="Mavromatis K."/>
            <person name="Ivanova N."/>
            <person name="Mikhailova N."/>
            <person name="Foster B."/>
            <person name="Clum A."/>
            <person name="Brettin T."/>
            <person name="Detter J.C."/>
            <person name="Han C."/>
            <person name="Larimer F."/>
            <person name="Land M."/>
            <person name="Hauser L."/>
            <person name="Markowitz V."/>
            <person name="Cheng J.F."/>
            <person name="Hugenholtz P."/>
            <person name="Woyke T."/>
            <person name="Wu D."/>
            <person name="Gehrich-Schroeter G."/>
            <person name="Schneider S."/>
            <person name="Pukall S.R."/>
            <person name="Klenk H.P."/>
            <person name="Eisen J.A."/>
        </authorList>
    </citation>
    <scope>NUCLEOTIDE SEQUENCE [LARGE SCALE GENOMIC DNA]</scope>
    <source>
        <strain evidence="2">DSM 15894 / CECT 5975 / LMG 20990 / XIL07</strain>
    </source>
</reference>
<dbReference type="Proteomes" id="UP000002255">
    <property type="component" value="Chromosome"/>
</dbReference>
<accession>D1BU73</accession>
<sequence length="76" mass="8118">MTDDTGALIATIWRFDPSTAIAEAISADGVRTLWVLTPGADQGAWHVPAHEDTGPLPARVRRRVAEHLETGSEANA</sequence>
<proteinExistence type="predicted"/>